<name>A0A087VVP8_9BIFI</name>
<evidence type="ECO:0000259" key="2">
    <source>
        <dbReference type="Pfam" id="PF01979"/>
    </source>
</evidence>
<dbReference type="RefSeq" id="WP_052108846.1">
    <property type="nucleotide sequence ID" value="NZ_CP006018.1"/>
</dbReference>
<dbReference type="GO" id="GO:0090614">
    <property type="term" value="F:5'-methylthioadenosine deaminase activity"/>
    <property type="evidence" value="ECO:0007669"/>
    <property type="project" value="UniProtKB-EC"/>
</dbReference>
<dbReference type="PANTHER" id="PTHR43794:SF11">
    <property type="entry name" value="AMIDOHYDROLASE-RELATED DOMAIN-CONTAINING PROTEIN"/>
    <property type="match status" value="1"/>
</dbReference>
<dbReference type="SUPFAM" id="SSF51338">
    <property type="entry name" value="Composite domain of metallo-dependent hydrolases"/>
    <property type="match status" value="1"/>
</dbReference>
<dbReference type="PANTHER" id="PTHR43794">
    <property type="entry name" value="AMINOHYDROLASE SSNA-RELATED"/>
    <property type="match status" value="1"/>
</dbReference>
<dbReference type="GO" id="GO:0050270">
    <property type="term" value="F:S-adenosylhomocysteine deaminase activity"/>
    <property type="evidence" value="ECO:0007669"/>
    <property type="project" value="UniProtKB-EC"/>
</dbReference>
<dbReference type="EMBL" id="CP006018">
    <property type="protein sequence ID" value="AIC92318.1"/>
    <property type="molecule type" value="Genomic_DNA"/>
</dbReference>
<dbReference type="EC" id="3.5.4.28" evidence="3"/>
<dbReference type="InterPro" id="IPR050287">
    <property type="entry name" value="MTA/SAH_deaminase"/>
</dbReference>
<keyword evidence="4" id="KW-1185">Reference proteome</keyword>
<protein>
    <submittedName>
        <fullName evidence="3">Amidohydrolase</fullName>
        <ecNumber evidence="3">3.5.4.28</ecNumber>
        <ecNumber evidence="3">3.5.4.31</ecNumber>
    </submittedName>
</protein>
<organism evidence="3 4">
    <name type="scientific">Bifidobacterium [indicum] DSM 20214 = LMG 11587</name>
    <dbReference type="NCBI Taxonomy" id="1341694"/>
    <lineage>
        <taxon>Bacteria</taxon>
        <taxon>Bacillati</taxon>
        <taxon>Actinomycetota</taxon>
        <taxon>Actinomycetes</taxon>
        <taxon>Bifidobacteriales</taxon>
        <taxon>Bifidobacteriaceae</taxon>
        <taxon>Bifidobacterium</taxon>
    </lineage>
</organism>
<dbReference type="HOGENOM" id="CLU_012358_4_0_11"/>
<evidence type="ECO:0000313" key="4">
    <source>
        <dbReference type="Proteomes" id="UP000028569"/>
    </source>
</evidence>
<dbReference type="KEGG" id="bii:BINDI_1055"/>
<dbReference type="Proteomes" id="UP000028569">
    <property type="component" value="Chromosome"/>
</dbReference>
<evidence type="ECO:0000313" key="3">
    <source>
        <dbReference type="EMBL" id="AIC92318.1"/>
    </source>
</evidence>
<reference evidence="3 4" key="1">
    <citation type="journal article" date="2014" name="Appl. Environ. Microbiol.">
        <title>Genomic encyclopedia of type strains of the genus Bifidobacterium.</title>
        <authorList>
            <person name="Milani C."/>
            <person name="Lugli G.A."/>
            <person name="Duranti S."/>
            <person name="Turroni F."/>
            <person name="Bottacini F."/>
            <person name="Mangifesta M."/>
            <person name="Sanchez B."/>
            <person name="Viappiani A."/>
            <person name="Mancabelli L."/>
            <person name="Taminiau B."/>
            <person name="Delcenserie V."/>
            <person name="Barrangou R."/>
            <person name="Margolles A."/>
            <person name="van Sinderen D."/>
            <person name="Ventura M."/>
        </authorList>
    </citation>
    <scope>NUCLEOTIDE SEQUENCE [LARGE SCALE GENOMIC DNA]</scope>
    <source>
        <strain evidence="3 4">LMG 11587</strain>
    </source>
</reference>
<dbReference type="EC" id="3.5.4.31" evidence="3"/>
<dbReference type="Pfam" id="PF01979">
    <property type="entry name" value="Amidohydro_1"/>
    <property type="match status" value="1"/>
</dbReference>
<dbReference type="Gene3D" id="3.20.20.140">
    <property type="entry name" value="Metal-dependent hydrolases"/>
    <property type="match status" value="1"/>
</dbReference>
<dbReference type="Gene3D" id="2.30.40.10">
    <property type="entry name" value="Urease, subunit C, domain 1"/>
    <property type="match status" value="1"/>
</dbReference>
<feature type="domain" description="Amidohydrolase-related" evidence="2">
    <location>
        <begin position="79"/>
        <end position="425"/>
    </location>
</feature>
<gene>
    <name evidence="3" type="ORF">BINDI_1055</name>
</gene>
<keyword evidence="1 3" id="KW-0378">Hydrolase</keyword>
<sequence>MKTASSALGNLGLGEDRLADVTVYSAKLVIPVTAPVIVNGAVAVSGDRVVHVGTRAWVLQELKEEAPGGKVTERYWDGILMPGLVNAHTHLQYTGMAEVGQGEYKDFHAWEEAFNLIYDDESLPHAWRYWAVEGARQCVESGTTAAADIVTDLDAAAGMVSQGMHGITYWEVMGWGNEDWDDRGRYRLNLELHRLEEEHVRQLGISPHAPYTLEAEPFVDLPDIARRLNMRLHIHLAETPLEARTEAPESERAISSAIRGDETWTSYREYKREGQGLSAIQFVDQLGSLGPDVHIAHGVWADEEDRRTLRQRQVSVALCPRSNRITNTGKDAPVSRYLKEGNALCVGTDSLSSSPSLDLMDEAAALYRLARQQGYGGRDLPRRLIHMLTLNGASAMGLHLAANRIGQINAGSLADLAFMDIPVRTENADAIDRTLEELVASGGGHNRATLISGRVAYNAGIF</sequence>
<evidence type="ECO:0000256" key="1">
    <source>
        <dbReference type="ARBA" id="ARBA00022801"/>
    </source>
</evidence>
<dbReference type="AlphaFoldDB" id="A0A087VVP8"/>
<dbReference type="SUPFAM" id="SSF51556">
    <property type="entry name" value="Metallo-dependent hydrolases"/>
    <property type="match status" value="1"/>
</dbReference>
<dbReference type="InterPro" id="IPR011059">
    <property type="entry name" value="Metal-dep_hydrolase_composite"/>
</dbReference>
<dbReference type="OrthoDB" id="3189065at2"/>
<dbReference type="InterPro" id="IPR006680">
    <property type="entry name" value="Amidohydro-rel"/>
</dbReference>
<dbReference type="InterPro" id="IPR032466">
    <property type="entry name" value="Metal_Hydrolase"/>
</dbReference>
<accession>A0A087VVP8</accession>
<proteinExistence type="predicted"/>